<keyword evidence="1" id="KW-1133">Transmembrane helix</keyword>
<proteinExistence type="predicted"/>
<accession>A0A0N5DAS9</accession>
<keyword evidence="1" id="KW-0812">Transmembrane</keyword>
<dbReference type="Proteomes" id="UP000276776">
    <property type="component" value="Unassembled WGS sequence"/>
</dbReference>
<feature type="transmembrane region" description="Helical" evidence="1">
    <location>
        <begin position="13"/>
        <end position="32"/>
    </location>
</feature>
<keyword evidence="3" id="KW-1185">Reference proteome</keyword>
<sequence>MENIQNDENIVKIGGDVSFTNILLLLTFKIIFKNK</sequence>
<dbReference type="EMBL" id="UYYF01005040">
    <property type="protein sequence ID" value="VDN07959.1"/>
    <property type="molecule type" value="Genomic_DNA"/>
</dbReference>
<dbReference type="AlphaFoldDB" id="A0A0N5DAS9"/>
<evidence type="ECO:0000256" key="1">
    <source>
        <dbReference type="SAM" id="Phobius"/>
    </source>
</evidence>
<evidence type="ECO:0000313" key="2">
    <source>
        <dbReference type="EMBL" id="VDN07959.1"/>
    </source>
</evidence>
<reference evidence="2 3" key="2">
    <citation type="submission" date="2018-11" db="EMBL/GenBank/DDBJ databases">
        <authorList>
            <consortium name="Pathogen Informatics"/>
        </authorList>
    </citation>
    <scope>NUCLEOTIDE SEQUENCE [LARGE SCALE GENOMIC DNA]</scope>
</reference>
<reference evidence="4" key="1">
    <citation type="submission" date="2017-02" db="UniProtKB">
        <authorList>
            <consortium name="WormBaseParasite"/>
        </authorList>
    </citation>
    <scope>IDENTIFICATION</scope>
</reference>
<keyword evidence="1" id="KW-0472">Membrane</keyword>
<dbReference type="WBParaSite" id="TCLT_0001028601-mRNA-1">
    <property type="protein sequence ID" value="TCLT_0001028601-mRNA-1"/>
    <property type="gene ID" value="TCLT_0001028601"/>
</dbReference>
<name>A0A0N5DAS9_THECL</name>
<evidence type="ECO:0000313" key="3">
    <source>
        <dbReference type="Proteomes" id="UP000276776"/>
    </source>
</evidence>
<organism evidence="4">
    <name type="scientific">Thelazia callipaeda</name>
    <name type="common">Oriental eyeworm</name>
    <name type="synonym">Parasitic nematode</name>
    <dbReference type="NCBI Taxonomy" id="103827"/>
    <lineage>
        <taxon>Eukaryota</taxon>
        <taxon>Metazoa</taxon>
        <taxon>Ecdysozoa</taxon>
        <taxon>Nematoda</taxon>
        <taxon>Chromadorea</taxon>
        <taxon>Rhabditida</taxon>
        <taxon>Spirurina</taxon>
        <taxon>Spiruromorpha</taxon>
        <taxon>Thelazioidea</taxon>
        <taxon>Thelaziidae</taxon>
        <taxon>Thelazia</taxon>
    </lineage>
</organism>
<gene>
    <name evidence="2" type="ORF">TCLT_LOCUS10275</name>
</gene>
<evidence type="ECO:0000313" key="4">
    <source>
        <dbReference type="WBParaSite" id="TCLT_0001028601-mRNA-1"/>
    </source>
</evidence>
<protein>
    <submittedName>
        <fullName evidence="2 4">Uncharacterized protein</fullName>
    </submittedName>
</protein>